<dbReference type="EMBL" id="CAJVQB010010025">
    <property type="protein sequence ID" value="CAG8735917.1"/>
    <property type="molecule type" value="Genomic_DNA"/>
</dbReference>
<gene>
    <name evidence="1" type="ORF">GMARGA_LOCUS14855</name>
</gene>
<name>A0ABN7V8A9_GIGMA</name>
<proteinExistence type="predicted"/>
<evidence type="ECO:0000313" key="2">
    <source>
        <dbReference type="Proteomes" id="UP000789901"/>
    </source>
</evidence>
<dbReference type="Proteomes" id="UP000789901">
    <property type="component" value="Unassembled WGS sequence"/>
</dbReference>
<evidence type="ECO:0000313" key="1">
    <source>
        <dbReference type="EMBL" id="CAG8735917.1"/>
    </source>
</evidence>
<sequence length="70" mass="8075">FNIVQGSDIELAIEGIRLALKENQKFRKRDRDKRISKHVIAYLEGYFLAAKVGSLEESNILKVSTIQNWI</sequence>
<organism evidence="1 2">
    <name type="scientific">Gigaspora margarita</name>
    <dbReference type="NCBI Taxonomy" id="4874"/>
    <lineage>
        <taxon>Eukaryota</taxon>
        <taxon>Fungi</taxon>
        <taxon>Fungi incertae sedis</taxon>
        <taxon>Mucoromycota</taxon>
        <taxon>Glomeromycotina</taxon>
        <taxon>Glomeromycetes</taxon>
        <taxon>Diversisporales</taxon>
        <taxon>Gigasporaceae</taxon>
        <taxon>Gigaspora</taxon>
    </lineage>
</organism>
<keyword evidence="2" id="KW-1185">Reference proteome</keyword>
<reference evidence="1 2" key="1">
    <citation type="submission" date="2021-06" db="EMBL/GenBank/DDBJ databases">
        <authorList>
            <person name="Kallberg Y."/>
            <person name="Tangrot J."/>
            <person name="Rosling A."/>
        </authorList>
    </citation>
    <scope>NUCLEOTIDE SEQUENCE [LARGE SCALE GENOMIC DNA]</scope>
    <source>
        <strain evidence="1 2">120-4 pot B 10/14</strain>
    </source>
</reference>
<protein>
    <submittedName>
        <fullName evidence="1">26845_t:CDS:1</fullName>
    </submittedName>
</protein>
<comment type="caution">
    <text evidence="1">The sequence shown here is derived from an EMBL/GenBank/DDBJ whole genome shotgun (WGS) entry which is preliminary data.</text>
</comment>
<accession>A0ABN7V8A9</accession>
<feature type="non-terminal residue" evidence="1">
    <location>
        <position position="1"/>
    </location>
</feature>